<evidence type="ECO:0000256" key="1">
    <source>
        <dbReference type="SAM" id="MobiDB-lite"/>
    </source>
</evidence>
<organism evidence="2 3">
    <name type="scientific">Actinoplanes xinjiangensis</name>
    <dbReference type="NCBI Taxonomy" id="512350"/>
    <lineage>
        <taxon>Bacteria</taxon>
        <taxon>Bacillati</taxon>
        <taxon>Actinomycetota</taxon>
        <taxon>Actinomycetes</taxon>
        <taxon>Micromonosporales</taxon>
        <taxon>Micromonosporaceae</taxon>
        <taxon>Actinoplanes</taxon>
    </lineage>
</organism>
<proteinExistence type="predicted"/>
<reference evidence="2 3" key="1">
    <citation type="submission" date="2018-05" db="EMBL/GenBank/DDBJ databases">
        <title>Genomic Encyclopedia of Archaeal and Bacterial Type Strains, Phase II (KMG-II): from individual species to whole genera.</title>
        <authorList>
            <person name="Goeker M."/>
        </authorList>
    </citation>
    <scope>NUCLEOTIDE SEQUENCE [LARGE SCALE GENOMIC DNA]</scope>
    <source>
        <strain evidence="2 3">DSM 45184</strain>
    </source>
</reference>
<dbReference type="Pfam" id="PF17963">
    <property type="entry name" value="Big_9"/>
    <property type="match status" value="2"/>
</dbReference>
<comment type="caution">
    <text evidence="2">The sequence shown here is derived from an EMBL/GenBank/DDBJ whole genome shotgun (WGS) entry which is preliminary data.</text>
</comment>
<evidence type="ECO:0000313" key="2">
    <source>
        <dbReference type="EMBL" id="PWK46700.1"/>
    </source>
</evidence>
<accession>A0A316FFY4</accession>
<dbReference type="RefSeq" id="WP_109595131.1">
    <property type="nucleotide sequence ID" value="NZ_BONA01000052.1"/>
</dbReference>
<dbReference type="EMBL" id="QGGR01000009">
    <property type="protein sequence ID" value="PWK46700.1"/>
    <property type="molecule type" value="Genomic_DNA"/>
</dbReference>
<dbReference type="AlphaFoldDB" id="A0A316FFY4"/>
<sequence length="296" mass="30183">MLVRNAPPVAVDDVFAAQEATATILDVLANDHDPNTGQPLTVTEVRTSGNGTAIIDTGGTITYVSRPGVSSDSFTYTVGDDMGRTDTASVTVHVYRPSPAGPTSPSVTVPVSSPPVSPSPGLPSPGPPSPAGPPPTSDSPRPSSPAPNRPPLVTGDLTAVTAGEEVTLWPAGNDTDPDGYDLTLVSVGRPAHGRVHTRPGPGIVAAAGEGAGAVTYVPDRGYAGVDRFTYTITDGRGGTATGTITVQVTAARPEPPDLPVSGPDGDSIARVGALVVLTGVFLRWLTDARPGRHRRR</sequence>
<dbReference type="OrthoDB" id="134475at2"/>
<name>A0A316FFY4_9ACTN</name>
<feature type="region of interest" description="Disordered" evidence="1">
    <location>
        <begin position="94"/>
        <end position="155"/>
    </location>
</feature>
<dbReference type="Proteomes" id="UP000245697">
    <property type="component" value="Unassembled WGS sequence"/>
</dbReference>
<protein>
    <recommendedName>
        <fullName evidence="4">Tandem-95 repeat protein</fullName>
    </recommendedName>
</protein>
<evidence type="ECO:0008006" key="4">
    <source>
        <dbReference type="Google" id="ProtNLM"/>
    </source>
</evidence>
<feature type="compositionally biased region" description="Low complexity" evidence="1">
    <location>
        <begin position="97"/>
        <end position="111"/>
    </location>
</feature>
<gene>
    <name evidence="2" type="ORF">BC793_109271</name>
</gene>
<dbReference type="Gene3D" id="2.60.40.3440">
    <property type="match status" value="2"/>
</dbReference>
<keyword evidence="3" id="KW-1185">Reference proteome</keyword>
<feature type="compositionally biased region" description="Pro residues" evidence="1">
    <location>
        <begin position="112"/>
        <end position="150"/>
    </location>
</feature>
<evidence type="ECO:0000313" key="3">
    <source>
        <dbReference type="Proteomes" id="UP000245697"/>
    </source>
</evidence>